<evidence type="ECO:0000256" key="2">
    <source>
        <dbReference type="ARBA" id="ARBA00022679"/>
    </source>
</evidence>
<feature type="non-terminal residue" evidence="4">
    <location>
        <position position="217"/>
    </location>
</feature>
<organism evidence="4">
    <name type="scientific">marine sediment metagenome</name>
    <dbReference type="NCBI Taxonomy" id="412755"/>
    <lineage>
        <taxon>unclassified sequences</taxon>
        <taxon>metagenomes</taxon>
        <taxon>ecological metagenomes</taxon>
    </lineage>
</organism>
<evidence type="ECO:0000256" key="1">
    <source>
        <dbReference type="ARBA" id="ARBA00022603"/>
    </source>
</evidence>
<accession>X1F2Q9</accession>
<sequence length="217" mass="25128">RAHKIAGVYSPNNLPFLQAQILERIYINISKGRGTTIEDLSLLTDYPATSKILWEAIRSLIKKGFLTGSPDQPSSFSIPKERIRFFQLVIERSDYAHKHYSKALLDNFVSQPHQLTLFFEKQEMSELNKHGIVHKWYNYLEDFPYWLIEDKIREYNIGPDGLVLDPFCGSGTTLVSANMFHIDAIGFETNPLMTFVSRVKTHWDIDLDKFRTEIADL</sequence>
<keyword evidence="2" id="KW-0808">Transferase</keyword>
<dbReference type="InterPro" id="IPR002941">
    <property type="entry name" value="DNA_methylase_N4/N6"/>
</dbReference>
<dbReference type="Pfam" id="PF01555">
    <property type="entry name" value="N6_N4_Mtase"/>
    <property type="match status" value="1"/>
</dbReference>
<protein>
    <recommendedName>
        <fullName evidence="3">DNA methylase N-4/N-6 domain-containing protein</fullName>
    </recommendedName>
</protein>
<dbReference type="SUPFAM" id="SSF53335">
    <property type="entry name" value="S-adenosyl-L-methionine-dependent methyltransferases"/>
    <property type="match status" value="1"/>
</dbReference>
<dbReference type="GO" id="GO:0003677">
    <property type="term" value="F:DNA binding"/>
    <property type="evidence" value="ECO:0007669"/>
    <property type="project" value="InterPro"/>
</dbReference>
<dbReference type="Gene3D" id="3.40.50.150">
    <property type="entry name" value="Vaccinia Virus protein VP39"/>
    <property type="match status" value="1"/>
</dbReference>
<dbReference type="GO" id="GO:0008170">
    <property type="term" value="F:N-methyltransferase activity"/>
    <property type="evidence" value="ECO:0007669"/>
    <property type="project" value="InterPro"/>
</dbReference>
<comment type="caution">
    <text evidence="4">The sequence shown here is derived from an EMBL/GenBank/DDBJ whole genome shotgun (WGS) entry which is preliminary data.</text>
</comment>
<dbReference type="EMBL" id="BART01034156">
    <property type="protein sequence ID" value="GAH15078.1"/>
    <property type="molecule type" value="Genomic_DNA"/>
</dbReference>
<proteinExistence type="predicted"/>
<name>X1F2Q9_9ZZZZ</name>
<keyword evidence="1" id="KW-0489">Methyltransferase</keyword>
<evidence type="ECO:0000313" key="4">
    <source>
        <dbReference type="EMBL" id="GAH15078.1"/>
    </source>
</evidence>
<dbReference type="GO" id="GO:0032259">
    <property type="term" value="P:methylation"/>
    <property type="evidence" value="ECO:0007669"/>
    <property type="project" value="UniProtKB-KW"/>
</dbReference>
<reference evidence="4" key="1">
    <citation type="journal article" date="2014" name="Front. Microbiol.">
        <title>High frequency of phylogenetically diverse reductive dehalogenase-homologous genes in deep subseafloor sedimentary metagenomes.</title>
        <authorList>
            <person name="Kawai M."/>
            <person name="Futagami T."/>
            <person name="Toyoda A."/>
            <person name="Takaki Y."/>
            <person name="Nishi S."/>
            <person name="Hori S."/>
            <person name="Arai W."/>
            <person name="Tsubouchi T."/>
            <person name="Morono Y."/>
            <person name="Uchiyama I."/>
            <person name="Ito T."/>
            <person name="Fujiyama A."/>
            <person name="Inagaki F."/>
            <person name="Takami H."/>
        </authorList>
    </citation>
    <scope>NUCLEOTIDE SEQUENCE</scope>
    <source>
        <strain evidence="4">Expedition CK06-06</strain>
    </source>
</reference>
<feature type="non-terminal residue" evidence="4">
    <location>
        <position position="1"/>
    </location>
</feature>
<feature type="domain" description="DNA methylase N-4/N-6" evidence="3">
    <location>
        <begin position="132"/>
        <end position="191"/>
    </location>
</feature>
<dbReference type="AlphaFoldDB" id="X1F2Q9"/>
<dbReference type="InterPro" id="IPR029063">
    <property type="entry name" value="SAM-dependent_MTases_sf"/>
</dbReference>
<evidence type="ECO:0000259" key="3">
    <source>
        <dbReference type="Pfam" id="PF01555"/>
    </source>
</evidence>
<gene>
    <name evidence="4" type="ORF">S01H4_58470</name>
</gene>